<keyword evidence="7 11" id="KW-0297">G-protein coupled receptor</keyword>
<dbReference type="Pfam" id="PF13853">
    <property type="entry name" value="7tm_4"/>
    <property type="match status" value="1"/>
</dbReference>
<name>A0A6P3GQD1_BISBB</name>
<dbReference type="PRINTS" id="PR00237">
    <property type="entry name" value="GPCRRHODOPSN"/>
</dbReference>
<comment type="function">
    <text evidence="1">Putative odorant or sperm cell receptor.</text>
</comment>
<organism evidence="14 15">
    <name type="scientific">Bison bison bison</name>
    <name type="common">North American plains bison</name>
    <dbReference type="NCBI Taxonomy" id="43346"/>
    <lineage>
        <taxon>Eukaryota</taxon>
        <taxon>Metazoa</taxon>
        <taxon>Chordata</taxon>
        <taxon>Craniata</taxon>
        <taxon>Vertebrata</taxon>
        <taxon>Euteleostomi</taxon>
        <taxon>Mammalia</taxon>
        <taxon>Eutheria</taxon>
        <taxon>Laurasiatheria</taxon>
        <taxon>Artiodactyla</taxon>
        <taxon>Ruminantia</taxon>
        <taxon>Pecora</taxon>
        <taxon>Bovidae</taxon>
        <taxon>Bovinae</taxon>
        <taxon>Bison</taxon>
    </lineage>
</organism>
<dbReference type="PANTHER" id="PTHR48002">
    <property type="entry name" value="OLFACTORY RECEPTOR"/>
    <property type="match status" value="1"/>
</dbReference>
<evidence type="ECO:0000256" key="12">
    <source>
        <dbReference type="RuleBase" id="RU363047"/>
    </source>
</evidence>
<evidence type="ECO:0000256" key="6">
    <source>
        <dbReference type="ARBA" id="ARBA00022989"/>
    </source>
</evidence>
<evidence type="ECO:0000256" key="4">
    <source>
        <dbReference type="ARBA" id="ARBA00022692"/>
    </source>
</evidence>
<feature type="transmembrane region" description="Helical" evidence="12">
    <location>
        <begin position="59"/>
        <end position="82"/>
    </location>
</feature>
<comment type="subcellular location">
    <subcellularLocation>
        <location evidence="12">Cell membrane</location>
        <topology evidence="12">Multi-pass membrane protein</topology>
    </subcellularLocation>
    <subcellularLocation>
        <location evidence="2">Membrane</location>
        <topology evidence="2">Multi-pass membrane protein</topology>
    </subcellularLocation>
</comment>
<feature type="domain" description="G-protein coupled receptors family 1 profile" evidence="13">
    <location>
        <begin position="74"/>
        <end position="321"/>
    </location>
</feature>
<dbReference type="PRINTS" id="PR00245">
    <property type="entry name" value="OLFACTORYR"/>
</dbReference>
<keyword evidence="3 12" id="KW-0716">Sensory transduction</keyword>
<keyword evidence="12" id="KW-1003">Cell membrane</keyword>
<dbReference type="KEGG" id="bbis:104983896"/>
<keyword evidence="4 11" id="KW-0812">Transmembrane</keyword>
<feature type="transmembrane region" description="Helical" evidence="12">
    <location>
        <begin position="239"/>
        <end position="259"/>
    </location>
</feature>
<dbReference type="PROSITE" id="PS50262">
    <property type="entry name" value="G_PROTEIN_RECEP_F1_2"/>
    <property type="match status" value="1"/>
</dbReference>
<evidence type="ECO:0000256" key="10">
    <source>
        <dbReference type="ARBA" id="ARBA00023224"/>
    </source>
</evidence>
<dbReference type="GeneID" id="104983896"/>
<keyword evidence="10 11" id="KW-0807">Transducer</keyword>
<evidence type="ECO:0000256" key="11">
    <source>
        <dbReference type="RuleBase" id="RU000688"/>
    </source>
</evidence>
<dbReference type="Gene3D" id="1.20.1070.10">
    <property type="entry name" value="Rhodopsin 7-helix transmembrane proteins"/>
    <property type="match status" value="1"/>
</dbReference>
<sequence>MTIMTPKTGLRHICLSSNCRFYMLTVVPFTFSLEIMQNQSLITEFVLLGLSQNPTMQKIIFVVFLFIYIATVGGNLLIVVTISSSPALWGSPMYFFLAFLSFLDACFSSVIVPKMIVDSLLWRKTISFEGCMTQLFAEHFFAGVEVIVLSAMAYDRYVAICKPLHYSSIMNHRLCVLLMAVAWTGGFIHSMIQILFIFQLPFCGSNIIDHFMCDLYPLLELACTDTHIFGLLVVTNSGFFGILIFSLLLISYGVILLSLRTHSSEGQQKALSTCGSHIAAVILFFIPCIFMYVRPPYSFSFDKMVAIFYTILTPLFNPLIYTFRNKEVKSAMRKVWDRMIMVSKEK</sequence>
<gene>
    <name evidence="15" type="primary">LOC104983896</name>
</gene>
<evidence type="ECO:0000256" key="9">
    <source>
        <dbReference type="ARBA" id="ARBA00023170"/>
    </source>
</evidence>
<reference evidence="15" key="1">
    <citation type="submission" date="2025-08" db="UniProtKB">
        <authorList>
            <consortium name="RefSeq"/>
        </authorList>
    </citation>
    <scope>IDENTIFICATION</scope>
    <source>
        <tissue evidence="15">Blood</tissue>
    </source>
</reference>
<evidence type="ECO:0000256" key="5">
    <source>
        <dbReference type="ARBA" id="ARBA00022725"/>
    </source>
</evidence>
<keyword evidence="6 12" id="KW-1133">Transmembrane helix</keyword>
<feature type="transmembrane region" description="Helical" evidence="12">
    <location>
        <begin position="21"/>
        <end position="39"/>
    </location>
</feature>
<feature type="transmembrane region" description="Helical" evidence="12">
    <location>
        <begin position="305"/>
        <end position="323"/>
    </location>
</feature>
<accession>A0A6P3GQD1</accession>
<feature type="transmembrane region" description="Helical" evidence="12">
    <location>
        <begin position="94"/>
        <end position="116"/>
    </location>
</feature>
<dbReference type="InterPro" id="IPR017452">
    <property type="entry name" value="GPCR_Rhodpsn_7TM"/>
</dbReference>
<evidence type="ECO:0000259" key="13">
    <source>
        <dbReference type="PROSITE" id="PS50262"/>
    </source>
</evidence>
<evidence type="ECO:0000256" key="7">
    <source>
        <dbReference type="ARBA" id="ARBA00023040"/>
    </source>
</evidence>
<dbReference type="GO" id="GO:0004984">
    <property type="term" value="F:olfactory receptor activity"/>
    <property type="evidence" value="ECO:0007669"/>
    <property type="project" value="InterPro"/>
</dbReference>
<dbReference type="CDD" id="cd15939">
    <property type="entry name" value="7tmA_OR4A-like"/>
    <property type="match status" value="1"/>
</dbReference>
<evidence type="ECO:0000256" key="1">
    <source>
        <dbReference type="ARBA" id="ARBA00003929"/>
    </source>
</evidence>
<dbReference type="FunFam" id="1.20.1070.10:FF:000007">
    <property type="entry name" value="Olfactory receptor"/>
    <property type="match status" value="1"/>
</dbReference>
<dbReference type="RefSeq" id="XP_010831721.1">
    <property type="nucleotide sequence ID" value="XM_010833419.1"/>
</dbReference>
<dbReference type="OrthoDB" id="10017003at2759"/>
<keyword evidence="8 12" id="KW-0472">Membrane</keyword>
<keyword evidence="5 12" id="KW-0552">Olfaction</keyword>
<evidence type="ECO:0000313" key="15">
    <source>
        <dbReference type="RefSeq" id="XP_010831721.1"/>
    </source>
</evidence>
<keyword evidence="14" id="KW-1185">Reference proteome</keyword>
<dbReference type="InterPro" id="IPR000276">
    <property type="entry name" value="GPCR_Rhodpsn"/>
</dbReference>
<dbReference type="GO" id="GO:0005886">
    <property type="term" value="C:plasma membrane"/>
    <property type="evidence" value="ECO:0007669"/>
    <property type="project" value="UniProtKB-SubCell"/>
</dbReference>
<evidence type="ECO:0000256" key="8">
    <source>
        <dbReference type="ARBA" id="ARBA00023136"/>
    </source>
</evidence>
<proteinExistence type="inferred from homology"/>
<dbReference type="SUPFAM" id="SSF81321">
    <property type="entry name" value="Family A G protein-coupled receptor-like"/>
    <property type="match status" value="1"/>
</dbReference>
<dbReference type="AlphaFoldDB" id="A0A6P3GQD1"/>
<feature type="transmembrane region" description="Helical" evidence="12">
    <location>
        <begin position="136"/>
        <end position="154"/>
    </location>
</feature>
<evidence type="ECO:0000256" key="3">
    <source>
        <dbReference type="ARBA" id="ARBA00022606"/>
    </source>
</evidence>
<dbReference type="InterPro" id="IPR000725">
    <property type="entry name" value="Olfact_rcpt"/>
</dbReference>
<evidence type="ECO:0000256" key="2">
    <source>
        <dbReference type="ARBA" id="ARBA00004141"/>
    </source>
</evidence>
<dbReference type="Proteomes" id="UP000515208">
    <property type="component" value="Unplaced"/>
</dbReference>
<dbReference type="InterPro" id="IPR050427">
    <property type="entry name" value="Olfactory_Receptors"/>
</dbReference>
<protein>
    <recommendedName>
        <fullName evidence="12">Olfactory receptor</fullName>
    </recommendedName>
</protein>
<keyword evidence="9 11" id="KW-0675">Receptor</keyword>
<evidence type="ECO:0000313" key="14">
    <source>
        <dbReference type="Proteomes" id="UP000515208"/>
    </source>
</evidence>
<feature type="transmembrane region" description="Helical" evidence="12">
    <location>
        <begin position="174"/>
        <end position="198"/>
    </location>
</feature>
<dbReference type="PROSITE" id="PS00237">
    <property type="entry name" value="G_PROTEIN_RECEP_F1_1"/>
    <property type="match status" value="1"/>
</dbReference>
<comment type="similarity">
    <text evidence="11">Belongs to the G-protein coupled receptor 1 family.</text>
</comment>
<dbReference type="GO" id="GO:0004930">
    <property type="term" value="F:G protein-coupled receptor activity"/>
    <property type="evidence" value="ECO:0007669"/>
    <property type="project" value="UniProtKB-KW"/>
</dbReference>
<feature type="transmembrane region" description="Helical" evidence="12">
    <location>
        <begin position="271"/>
        <end position="293"/>
    </location>
</feature>